<gene>
    <name evidence="2" type="ORF">MUN79_27290</name>
</gene>
<evidence type="ECO:0000313" key="2">
    <source>
        <dbReference type="EMBL" id="UOQ72217.1"/>
    </source>
</evidence>
<dbReference type="Proteomes" id="UP000831796">
    <property type="component" value="Chromosome"/>
</dbReference>
<keyword evidence="3" id="KW-1185">Reference proteome</keyword>
<dbReference type="AlphaFoldDB" id="A0A8T9Q407"/>
<proteinExistence type="predicted"/>
<name>A0A8T9Q407_9BACT</name>
<evidence type="ECO:0000313" key="3">
    <source>
        <dbReference type="Proteomes" id="UP000831796"/>
    </source>
</evidence>
<evidence type="ECO:0000256" key="1">
    <source>
        <dbReference type="SAM" id="SignalP"/>
    </source>
</evidence>
<dbReference type="KEGG" id="hcu:MUN79_27290"/>
<sequence>MPTSTRFQFYLFLLALCSLLAGPARAQTYYLDLGQQQIVLPDRVLHVEQVVDGRPGQSPTVGLVYRGLDNRQAAVLFLNGLEAELSSFLRKQLPARTGDHAVVLCVRELRINEQMGKITEEASADLAADVYEHRPDGYHFVRSVAARTAKRALETTAQHPMHLALLLQQCLGQVAATDWAQTNLSPARALSQLATDVPVTLTAAGKKTPLPAILRQAPRPGVYYSFEQFLANRPDTTLTVHADTVPLRLRGLDGRRLWRGVARFRPVTVDAKGKNQPMRQPAWVLRMESSSTFSTKSGIFLWYAKATSSRLWAKSRSTRSIYAPNRKPRSGQW</sequence>
<accession>A0A8T9Q407</accession>
<dbReference type="EMBL" id="CP095046">
    <property type="protein sequence ID" value="UOQ72217.1"/>
    <property type="molecule type" value="Genomic_DNA"/>
</dbReference>
<dbReference type="RefSeq" id="WP_244675610.1">
    <property type="nucleotide sequence ID" value="NZ_CP095046.1"/>
</dbReference>
<protein>
    <submittedName>
        <fullName evidence="2">Uncharacterized protein</fullName>
    </submittedName>
</protein>
<reference evidence="2" key="1">
    <citation type="submission" date="2022-04" db="EMBL/GenBank/DDBJ databases">
        <title>Hymenobacter sp. isolated from the air.</title>
        <authorList>
            <person name="Won M."/>
            <person name="Lee C.-M."/>
            <person name="Woen H.-Y."/>
            <person name="Kwon S.-W."/>
        </authorList>
    </citation>
    <scope>NUCLEOTIDE SEQUENCE</scope>
    <source>
        <strain evidence="2">5116S-3</strain>
    </source>
</reference>
<feature type="chain" id="PRO_5035802593" evidence="1">
    <location>
        <begin position="27"/>
        <end position="333"/>
    </location>
</feature>
<feature type="signal peptide" evidence="1">
    <location>
        <begin position="1"/>
        <end position="26"/>
    </location>
</feature>
<keyword evidence="1" id="KW-0732">Signal</keyword>
<organism evidence="2 3">
    <name type="scientific">Hymenobacter cellulosilyticus</name>
    <dbReference type="NCBI Taxonomy" id="2932248"/>
    <lineage>
        <taxon>Bacteria</taxon>
        <taxon>Pseudomonadati</taxon>
        <taxon>Bacteroidota</taxon>
        <taxon>Cytophagia</taxon>
        <taxon>Cytophagales</taxon>
        <taxon>Hymenobacteraceae</taxon>
        <taxon>Hymenobacter</taxon>
    </lineage>
</organism>